<keyword evidence="4" id="KW-1185">Reference proteome</keyword>
<gene>
    <name evidence="3" type="ORF">UPYG_G00043720</name>
</gene>
<dbReference type="Proteomes" id="UP001557470">
    <property type="component" value="Unassembled WGS sequence"/>
</dbReference>
<evidence type="ECO:0000256" key="1">
    <source>
        <dbReference type="ARBA" id="ARBA00023157"/>
    </source>
</evidence>
<dbReference type="AlphaFoldDB" id="A0ABD0XSS8"/>
<evidence type="ECO:0000313" key="4">
    <source>
        <dbReference type="Proteomes" id="UP001557470"/>
    </source>
</evidence>
<dbReference type="Gene3D" id="3.10.100.10">
    <property type="entry name" value="Mannose-Binding Protein A, subunit A"/>
    <property type="match status" value="1"/>
</dbReference>
<dbReference type="InterPro" id="IPR016186">
    <property type="entry name" value="C-type_lectin-like/link_sf"/>
</dbReference>
<dbReference type="InterPro" id="IPR050111">
    <property type="entry name" value="C-type_lectin/snaclec_domain"/>
</dbReference>
<sequence>MYIGLHDIITEGSWEWTGVATSGQSSSVTTFWRNGEPNDSGGEDCAVIESWRSDPLKSWNDVQCTREIKWVCERTASTV</sequence>
<proteinExistence type="predicted"/>
<dbReference type="Pfam" id="PF00059">
    <property type="entry name" value="Lectin_C"/>
    <property type="match status" value="1"/>
</dbReference>
<protein>
    <recommendedName>
        <fullName evidence="2">C-type lectin domain-containing protein</fullName>
    </recommendedName>
</protein>
<dbReference type="InterPro" id="IPR001304">
    <property type="entry name" value="C-type_lectin-like"/>
</dbReference>
<dbReference type="PROSITE" id="PS50041">
    <property type="entry name" value="C_TYPE_LECTIN_2"/>
    <property type="match status" value="1"/>
</dbReference>
<dbReference type="InterPro" id="IPR018378">
    <property type="entry name" value="C-type_lectin_CS"/>
</dbReference>
<organism evidence="3 4">
    <name type="scientific">Umbra pygmaea</name>
    <name type="common">Eastern mudminnow</name>
    <dbReference type="NCBI Taxonomy" id="75934"/>
    <lineage>
        <taxon>Eukaryota</taxon>
        <taxon>Metazoa</taxon>
        <taxon>Chordata</taxon>
        <taxon>Craniata</taxon>
        <taxon>Vertebrata</taxon>
        <taxon>Euteleostomi</taxon>
        <taxon>Actinopterygii</taxon>
        <taxon>Neopterygii</taxon>
        <taxon>Teleostei</taxon>
        <taxon>Protacanthopterygii</taxon>
        <taxon>Esociformes</taxon>
        <taxon>Umbridae</taxon>
        <taxon>Umbra</taxon>
    </lineage>
</organism>
<evidence type="ECO:0000313" key="3">
    <source>
        <dbReference type="EMBL" id="KAL1023627.1"/>
    </source>
</evidence>
<comment type="caution">
    <text evidence="3">The sequence shown here is derived from an EMBL/GenBank/DDBJ whole genome shotgun (WGS) entry which is preliminary data.</text>
</comment>
<dbReference type="PANTHER" id="PTHR22803">
    <property type="entry name" value="MANNOSE, PHOSPHOLIPASE, LECTIN RECEPTOR RELATED"/>
    <property type="match status" value="1"/>
</dbReference>
<dbReference type="PROSITE" id="PS00615">
    <property type="entry name" value="C_TYPE_LECTIN_1"/>
    <property type="match status" value="1"/>
</dbReference>
<accession>A0ABD0XSS8</accession>
<dbReference type="SUPFAM" id="SSF56436">
    <property type="entry name" value="C-type lectin-like"/>
    <property type="match status" value="1"/>
</dbReference>
<name>A0ABD0XSS8_UMBPY</name>
<evidence type="ECO:0000259" key="2">
    <source>
        <dbReference type="PROSITE" id="PS50041"/>
    </source>
</evidence>
<reference evidence="3 4" key="1">
    <citation type="submission" date="2024-06" db="EMBL/GenBank/DDBJ databases">
        <authorList>
            <person name="Pan Q."/>
            <person name="Wen M."/>
            <person name="Jouanno E."/>
            <person name="Zahm M."/>
            <person name="Klopp C."/>
            <person name="Cabau C."/>
            <person name="Louis A."/>
            <person name="Berthelot C."/>
            <person name="Parey E."/>
            <person name="Roest Crollius H."/>
            <person name="Montfort J."/>
            <person name="Robinson-Rechavi M."/>
            <person name="Bouchez O."/>
            <person name="Lampietro C."/>
            <person name="Lopez Roques C."/>
            <person name="Donnadieu C."/>
            <person name="Postlethwait J."/>
            <person name="Bobe J."/>
            <person name="Verreycken H."/>
            <person name="Guiguen Y."/>
        </authorList>
    </citation>
    <scope>NUCLEOTIDE SEQUENCE [LARGE SCALE GENOMIC DNA]</scope>
    <source>
        <strain evidence="3">Up_M1</strain>
        <tissue evidence="3">Testis</tissue>
    </source>
</reference>
<dbReference type="InterPro" id="IPR016187">
    <property type="entry name" value="CTDL_fold"/>
</dbReference>
<keyword evidence="1" id="KW-1015">Disulfide bond</keyword>
<feature type="domain" description="C-type lectin" evidence="2">
    <location>
        <begin position="1"/>
        <end position="73"/>
    </location>
</feature>
<dbReference type="EMBL" id="JAGEUA010000001">
    <property type="protein sequence ID" value="KAL1023627.1"/>
    <property type="molecule type" value="Genomic_DNA"/>
</dbReference>